<evidence type="ECO:0000313" key="14">
    <source>
        <dbReference type="EMBL" id="CAF4139180.1"/>
    </source>
</evidence>
<dbReference type="Gene3D" id="1.10.10.60">
    <property type="entry name" value="Homeodomain-like"/>
    <property type="match status" value="1"/>
</dbReference>
<evidence type="ECO:0000256" key="11">
    <source>
        <dbReference type="SAM" id="MobiDB-lite"/>
    </source>
</evidence>
<dbReference type="GO" id="GO:0048513">
    <property type="term" value="P:animal organ development"/>
    <property type="evidence" value="ECO:0007669"/>
    <property type="project" value="UniProtKB-ARBA"/>
</dbReference>
<dbReference type="FunFam" id="1.10.10.10:FF:000069">
    <property type="entry name" value="Paired box protein Pax-6"/>
    <property type="match status" value="1"/>
</dbReference>
<feature type="domain" description="Homeobox" evidence="12">
    <location>
        <begin position="129"/>
        <end position="168"/>
    </location>
</feature>
<dbReference type="InterPro" id="IPR043182">
    <property type="entry name" value="PAIRED_DNA-bd_dom"/>
</dbReference>
<dbReference type="SMART" id="SM00389">
    <property type="entry name" value="HOX"/>
    <property type="match status" value="1"/>
</dbReference>
<evidence type="ECO:0000256" key="4">
    <source>
        <dbReference type="ARBA" id="ARBA00022724"/>
    </source>
</evidence>
<dbReference type="SMART" id="SM00351">
    <property type="entry name" value="PAX"/>
    <property type="match status" value="1"/>
</dbReference>
<evidence type="ECO:0000259" key="12">
    <source>
        <dbReference type="PROSITE" id="PS50071"/>
    </source>
</evidence>
<dbReference type="InterPro" id="IPR017970">
    <property type="entry name" value="Homeobox_CS"/>
</dbReference>
<protein>
    <submittedName>
        <fullName evidence="14">Uncharacterized protein</fullName>
    </submittedName>
</protein>
<keyword evidence="7 10" id="KW-0371">Homeobox</keyword>
<dbReference type="PANTHER" id="PTHR45636:SF41">
    <property type="entry name" value="PAIRED BOX PROTEIN PAX-6-RELATED"/>
    <property type="match status" value="1"/>
</dbReference>
<dbReference type="Proteomes" id="UP000676336">
    <property type="component" value="Unassembled WGS sequence"/>
</dbReference>
<reference evidence="14" key="1">
    <citation type="submission" date="2021-02" db="EMBL/GenBank/DDBJ databases">
        <authorList>
            <person name="Nowell W R."/>
        </authorList>
    </citation>
    <scope>NUCLEOTIDE SEQUENCE</scope>
</reference>
<dbReference type="GO" id="GO:0005634">
    <property type="term" value="C:nucleus"/>
    <property type="evidence" value="ECO:0007669"/>
    <property type="project" value="UniProtKB-SubCell"/>
</dbReference>
<keyword evidence="4" id="KW-0563">Paired box</keyword>
<evidence type="ECO:0000256" key="9">
    <source>
        <dbReference type="ARBA" id="ARBA00023242"/>
    </source>
</evidence>
<dbReference type="InterPro" id="IPR009057">
    <property type="entry name" value="Homeodomain-like_sf"/>
</dbReference>
<organism evidence="14 15">
    <name type="scientific">Rotaria magnacalcarata</name>
    <dbReference type="NCBI Taxonomy" id="392030"/>
    <lineage>
        <taxon>Eukaryota</taxon>
        <taxon>Metazoa</taxon>
        <taxon>Spiralia</taxon>
        <taxon>Gnathifera</taxon>
        <taxon>Rotifera</taxon>
        <taxon>Eurotatoria</taxon>
        <taxon>Bdelloidea</taxon>
        <taxon>Philodinida</taxon>
        <taxon>Philodinidae</taxon>
        <taxon>Rotaria</taxon>
    </lineage>
</organism>
<evidence type="ECO:0000256" key="1">
    <source>
        <dbReference type="ARBA" id="ARBA00004123"/>
    </source>
</evidence>
<dbReference type="Pfam" id="PF00292">
    <property type="entry name" value="PAX"/>
    <property type="match status" value="1"/>
</dbReference>
<dbReference type="PRINTS" id="PR00027">
    <property type="entry name" value="PAIREDBOX"/>
</dbReference>
<keyword evidence="3" id="KW-0217">Developmental protein</keyword>
<dbReference type="InterPro" id="IPR036388">
    <property type="entry name" value="WH-like_DNA-bd_sf"/>
</dbReference>
<keyword evidence="5" id="KW-0805">Transcription regulation</keyword>
<dbReference type="SUPFAM" id="SSF46689">
    <property type="entry name" value="Homeodomain-like"/>
    <property type="match status" value="2"/>
</dbReference>
<keyword evidence="9 10" id="KW-0539">Nucleus</keyword>
<feature type="compositionally biased region" description="Low complexity" evidence="11">
    <location>
        <begin position="199"/>
        <end position="213"/>
    </location>
</feature>
<name>A0A8S2R3I3_9BILA</name>
<evidence type="ECO:0000256" key="10">
    <source>
        <dbReference type="PROSITE-ProRule" id="PRU00108"/>
    </source>
</evidence>
<dbReference type="PROSITE" id="PS00027">
    <property type="entry name" value="HOMEOBOX_1"/>
    <property type="match status" value="1"/>
</dbReference>
<evidence type="ECO:0000259" key="13">
    <source>
        <dbReference type="PROSITE" id="PS51057"/>
    </source>
</evidence>
<dbReference type="InterPro" id="IPR001356">
    <property type="entry name" value="HD"/>
</dbReference>
<accession>A0A8S2R3I3</accession>
<dbReference type="AlphaFoldDB" id="A0A8S2R3I3"/>
<evidence type="ECO:0000256" key="8">
    <source>
        <dbReference type="ARBA" id="ARBA00023163"/>
    </source>
</evidence>
<comment type="similarity">
    <text evidence="2">Belongs to the paired homeobox family.</text>
</comment>
<dbReference type="PROSITE" id="PS00034">
    <property type="entry name" value="PAIRED_1"/>
    <property type="match status" value="1"/>
</dbReference>
<comment type="caution">
    <text evidence="14">The sequence shown here is derived from an EMBL/GenBank/DDBJ whole genome shotgun (WGS) entry which is preliminary data.</text>
</comment>
<dbReference type="GO" id="GO:0000978">
    <property type="term" value="F:RNA polymerase II cis-regulatory region sequence-specific DNA binding"/>
    <property type="evidence" value="ECO:0007669"/>
    <property type="project" value="TreeGrafter"/>
</dbReference>
<feature type="region of interest" description="Disordered" evidence="11">
    <location>
        <begin position="188"/>
        <end position="245"/>
    </location>
</feature>
<proteinExistence type="inferred from homology"/>
<feature type="domain" description="Paired" evidence="13">
    <location>
        <begin position="13"/>
        <end position="139"/>
    </location>
</feature>
<keyword evidence="6 10" id="KW-0238">DNA-binding</keyword>
<dbReference type="PROSITE" id="PS50071">
    <property type="entry name" value="HOMEOBOX_2"/>
    <property type="match status" value="1"/>
</dbReference>
<dbReference type="EMBL" id="CAJOBI010009484">
    <property type="protein sequence ID" value="CAF4139180.1"/>
    <property type="molecule type" value="Genomic_DNA"/>
</dbReference>
<evidence type="ECO:0000256" key="2">
    <source>
        <dbReference type="ARBA" id="ARBA00005733"/>
    </source>
</evidence>
<dbReference type="FunFam" id="1.10.10.10:FF:000003">
    <property type="entry name" value="Paired box protein Pax-6"/>
    <property type="match status" value="1"/>
</dbReference>
<keyword evidence="8" id="KW-0804">Transcription</keyword>
<dbReference type="PROSITE" id="PS51057">
    <property type="entry name" value="PAIRED_2"/>
    <property type="match status" value="1"/>
</dbReference>
<dbReference type="GO" id="GO:0000981">
    <property type="term" value="F:DNA-binding transcription factor activity, RNA polymerase II-specific"/>
    <property type="evidence" value="ECO:0007669"/>
    <property type="project" value="InterPro"/>
</dbReference>
<evidence type="ECO:0000256" key="7">
    <source>
        <dbReference type="ARBA" id="ARBA00023155"/>
    </source>
</evidence>
<dbReference type="InterPro" id="IPR001523">
    <property type="entry name" value="Paired_dom"/>
</dbReference>
<evidence type="ECO:0000256" key="6">
    <source>
        <dbReference type="ARBA" id="ARBA00023125"/>
    </source>
</evidence>
<gene>
    <name evidence="14" type="ORF">SMN809_LOCUS19156</name>
</gene>
<feature type="compositionally biased region" description="Basic residues" evidence="11">
    <location>
        <begin position="229"/>
        <end position="241"/>
    </location>
</feature>
<dbReference type="InterPro" id="IPR043565">
    <property type="entry name" value="PAX_fam"/>
</dbReference>
<evidence type="ECO:0000313" key="15">
    <source>
        <dbReference type="Proteomes" id="UP000676336"/>
    </source>
</evidence>
<feature type="DNA-binding region" description="Homeobox" evidence="10">
    <location>
        <begin position="131"/>
        <end position="169"/>
    </location>
</feature>
<dbReference type="CDD" id="cd00086">
    <property type="entry name" value="homeodomain"/>
    <property type="match status" value="1"/>
</dbReference>
<dbReference type="Gene3D" id="1.10.10.10">
    <property type="entry name" value="Winged helix-like DNA-binding domain superfamily/Winged helix DNA-binding domain"/>
    <property type="match status" value="2"/>
</dbReference>
<sequence>MDIHNDLSMAHKGHSGVNQLGGLFVNGRPLPDSTRTRIVELAHNGMRPCDISRCLQVSNGCVSKILARYYETGSIKPRAIGGSKPRVATNDVVQKIAQYKRETPSIFAWEIRDRLLAENVCNPENIPTFNGTHYPDVYAREKLAQKINLPEARIQVWFSNRRAKYRREDKVKGRRQHQQQQQLINDMGENMRPSGSTPSHSLSQQIQPSSSSSALYPQVLPQNNDPNNHHHHPHHPHHHHNPYGAFGSGFTGEMAAAVACSSSAYPTFFPNSARGYDGLSPFSAPYNRSCPNYSTSIPSNLSSDLDHMKNMPSMSPYGGAPHIWYTPILP</sequence>
<dbReference type="PANTHER" id="PTHR45636">
    <property type="entry name" value="PAIRED BOX PROTEIN PAX-6-RELATED-RELATED"/>
    <property type="match status" value="1"/>
</dbReference>
<evidence type="ECO:0000256" key="5">
    <source>
        <dbReference type="ARBA" id="ARBA00023015"/>
    </source>
</evidence>
<comment type="subcellular location">
    <subcellularLocation>
        <location evidence="1 10">Nucleus</location>
    </subcellularLocation>
</comment>
<evidence type="ECO:0000256" key="3">
    <source>
        <dbReference type="ARBA" id="ARBA00022473"/>
    </source>
</evidence>